<feature type="compositionally biased region" description="Basic and acidic residues" evidence="1">
    <location>
        <begin position="45"/>
        <end position="62"/>
    </location>
</feature>
<evidence type="ECO:0000313" key="3">
    <source>
        <dbReference type="Proteomes" id="UP000006718"/>
    </source>
</evidence>
<protein>
    <submittedName>
        <fullName evidence="2">Uncharacterized protein</fullName>
    </submittedName>
</protein>
<dbReference type="AlphaFoldDB" id="A0A5F8AR05"/>
<evidence type="ECO:0000313" key="2">
    <source>
        <dbReference type="Ensembl" id="ENSMMUP00000079497.1"/>
    </source>
</evidence>
<reference evidence="2" key="2">
    <citation type="submission" date="2019-01" db="EMBL/GenBank/DDBJ databases">
        <authorList>
            <person name="Graves T."/>
            <person name="Eichler E.E."/>
            <person name="Wilson R.K."/>
        </authorList>
    </citation>
    <scope>NUCLEOTIDE SEQUENCE [LARGE SCALE GENOMIC DNA]</scope>
    <source>
        <strain evidence="2">17573</strain>
    </source>
</reference>
<feature type="region of interest" description="Disordered" evidence="1">
    <location>
        <begin position="39"/>
        <end position="70"/>
    </location>
</feature>
<reference evidence="3" key="1">
    <citation type="journal article" date="2007" name="Science">
        <title>Evolutionary and biomedical insights from the rhesus macaque genome.</title>
        <authorList>
            <person name="Gibbs R.A."/>
            <person name="Rogers J."/>
            <person name="Katze M.G."/>
            <person name="Bumgarner R."/>
            <person name="Weinstock G.M."/>
            <person name="Mardis E.R."/>
            <person name="Remington K.A."/>
            <person name="Strausberg R.L."/>
            <person name="Venter J.C."/>
            <person name="Wilson R.K."/>
            <person name="Batzer M.A."/>
            <person name="Bustamante C.D."/>
            <person name="Eichler E.E."/>
            <person name="Hahn M.W."/>
            <person name="Hardison R.C."/>
            <person name="Makova K.D."/>
            <person name="Miller W."/>
            <person name="Milosavljevic A."/>
            <person name="Palermo R.E."/>
            <person name="Siepel A."/>
            <person name="Sikela J.M."/>
            <person name="Attaway T."/>
            <person name="Bell S."/>
            <person name="Bernard K.E."/>
            <person name="Buhay C.J."/>
            <person name="Chandrabose M.N."/>
            <person name="Dao M."/>
            <person name="Davis C."/>
            <person name="Delehaunty K.D."/>
            <person name="Ding Y."/>
            <person name="Dinh H.H."/>
            <person name="Dugan-Rocha S."/>
            <person name="Fulton L.A."/>
            <person name="Gabisi R.A."/>
            <person name="Garner T.T."/>
            <person name="Godfrey J."/>
            <person name="Hawes A.C."/>
            <person name="Hernandez J."/>
            <person name="Hines S."/>
            <person name="Holder M."/>
            <person name="Hume J."/>
            <person name="Jhangiani S.N."/>
            <person name="Joshi V."/>
            <person name="Khan Z.M."/>
            <person name="Kirkness E.F."/>
            <person name="Cree A."/>
            <person name="Fowler R.G."/>
            <person name="Lee S."/>
            <person name="Lewis L.R."/>
            <person name="Li Z."/>
            <person name="Liu Y.-S."/>
            <person name="Moore S.M."/>
            <person name="Muzny D."/>
            <person name="Nazareth L.V."/>
            <person name="Ngo D.N."/>
            <person name="Okwuonu G.O."/>
            <person name="Pai G."/>
            <person name="Parker D."/>
            <person name="Paul H.A."/>
            <person name="Pfannkoch C."/>
            <person name="Pohl C.S."/>
            <person name="Rogers Y.-H.C."/>
            <person name="Ruiz S.J."/>
            <person name="Sabo A."/>
            <person name="Santibanez J."/>
            <person name="Schneider B.W."/>
            <person name="Smith S.M."/>
            <person name="Sodergren E."/>
            <person name="Svatek A.F."/>
            <person name="Utterback T.R."/>
            <person name="Vattathil S."/>
            <person name="Warren W."/>
            <person name="White C.S."/>
            <person name="Chinwalla A.T."/>
            <person name="Feng Y."/>
            <person name="Halpern A.L."/>
            <person name="Hillier L.W."/>
            <person name="Huang X."/>
            <person name="Minx P."/>
            <person name="Nelson J.O."/>
            <person name="Pepin K.H."/>
            <person name="Qin X."/>
            <person name="Sutton G.G."/>
            <person name="Venter E."/>
            <person name="Walenz B.P."/>
            <person name="Wallis J.W."/>
            <person name="Worley K.C."/>
            <person name="Yang S.-P."/>
            <person name="Jones S.M."/>
            <person name="Marra M.A."/>
            <person name="Rocchi M."/>
            <person name="Schein J.E."/>
            <person name="Baertsch R."/>
            <person name="Clarke L."/>
            <person name="Csuros M."/>
            <person name="Glasscock J."/>
            <person name="Harris R.A."/>
            <person name="Havlak P."/>
            <person name="Jackson A.R."/>
            <person name="Jiang H."/>
            <person name="Liu Y."/>
            <person name="Messina D.N."/>
            <person name="Shen Y."/>
            <person name="Song H.X.-Z."/>
            <person name="Wylie T."/>
            <person name="Zhang L."/>
            <person name="Birney E."/>
            <person name="Han K."/>
            <person name="Konkel M.K."/>
            <person name="Lee J."/>
            <person name="Smit A.F.A."/>
            <person name="Ullmer B."/>
            <person name="Wang H."/>
            <person name="Xing J."/>
            <person name="Burhans R."/>
            <person name="Cheng Z."/>
            <person name="Karro J.E."/>
            <person name="Ma J."/>
            <person name="Raney B."/>
            <person name="She X."/>
            <person name="Cox M.J."/>
            <person name="Demuth J.P."/>
            <person name="Dumas L.J."/>
            <person name="Han S.-G."/>
            <person name="Hopkins J."/>
            <person name="Karimpour-Fard A."/>
            <person name="Kim Y.H."/>
            <person name="Pollack J.R."/>
            <person name="Vinar T."/>
            <person name="Addo-Quaye C."/>
            <person name="Degenhardt J."/>
            <person name="Denby A."/>
            <person name="Hubisz M.J."/>
            <person name="Indap A."/>
            <person name="Kosiol C."/>
            <person name="Lahn B.T."/>
            <person name="Lawson H.A."/>
            <person name="Marklein A."/>
            <person name="Nielsen R."/>
            <person name="Vallender E.J."/>
            <person name="Clark A.G."/>
            <person name="Ferguson B."/>
            <person name="Hernandez R.D."/>
            <person name="Hirani K."/>
            <person name="Kehrer-Sawatzki H."/>
            <person name="Kolb J."/>
            <person name="Patil S."/>
            <person name="Pu L.-L."/>
            <person name="Ren Y."/>
            <person name="Smith D.G."/>
            <person name="Wheeler D.A."/>
            <person name="Schenck I."/>
            <person name="Ball E.V."/>
            <person name="Chen R."/>
            <person name="Cooper D.N."/>
            <person name="Giardine B."/>
            <person name="Hsu F."/>
            <person name="Kent W.J."/>
            <person name="Lesk A."/>
            <person name="Nelson D.L."/>
            <person name="O'brien W.E."/>
            <person name="Pruefer K."/>
            <person name="Stenson P.D."/>
            <person name="Wallace J.C."/>
            <person name="Ke H."/>
            <person name="Liu X.-M."/>
            <person name="Wang P."/>
            <person name="Xiang A.P."/>
            <person name="Yang F."/>
            <person name="Barber G.P."/>
            <person name="Haussler D."/>
            <person name="Karolchik D."/>
            <person name="Kern A.D."/>
            <person name="Kuhn R.M."/>
            <person name="Smith K.E."/>
            <person name="Zwieg A.S."/>
        </authorList>
    </citation>
    <scope>NUCLEOTIDE SEQUENCE [LARGE SCALE GENOMIC DNA]</scope>
    <source>
        <strain evidence="3">17573</strain>
    </source>
</reference>
<proteinExistence type="predicted"/>
<dbReference type="PANTHER" id="PTHR46742">
    <property type="entry name" value="LYSINE-RICH COILED-COIL PROTEIN 1"/>
    <property type="match status" value="1"/>
</dbReference>
<dbReference type="VEuPathDB" id="HostDB:ENSMMUG00000062269"/>
<reference evidence="2" key="3">
    <citation type="submission" date="2025-08" db="UniProtKB">
        <authorList>
            <consortium name="Ensembl"/>
        </authorList>
    </citation>
    <scope>IDENTIFICATION</scope>
    <source>
        <strain evidence="2">17573</strain>
    </source>
</reference>
<dbReference type="PANTHER" id="PTHR46742:SF1">
    <property type="entry name" value="LYSINE RICH COILED-COIL 1"/>
    <property type="match status" value="1"/>
</dbReference>
<feature type="compositionally biased region" description="Basic and acidic residues" evidence="1">
    <location>
        <begin position="159"/>
        <end position="189"/>
    </location>
</feature>
<sequence length="254" mass="29337">MLSSDSSVINIMENSKTSDSFQHELEDYIRKQKARGLQPTLRFPKVKEDSVYQERGPTEPRGPEQQGLPCWRPHLFPASLERLRTVESWVPPWPKIPYAPRRLESVNHSQENQHRFFKHRWLLSPSGQGKNTGVRGTQGREDSCCFFWEPRSSAQQAGHGDRECEDRGLRRRHGEELKRKHRAKGDSHKGNRGRRKAEGAPGSAERPRRSKKNHQGRDTTKDARRSGREKKGPGREGPEEERDLWDEAILGSCY</sequence>
<name>A0A5F8AR05_MACMU</name>
<reference evidence="2" key="4">
    <citation type="submission" date="2025-09" db="UniProtKB">
        <authorList>
            <consortium name="Ensembl"/>
        </authorList>
    </citation>
    <scope>IDENTIFICATION</scope>
    <source>
        <strain evidence="2">17573</strain>
    </source>
</reference>
<accession>A0A5F8AR05</accession>
<dbReference type="Bgee" id="ENSMMUG00000062269">
    <property type="expression patterns" value="Expressed in primary visual cortex and 5 other cell types or tissues"/>
</dbReference>
<evidence type="ECO:0000256" key="1">
    <source>
        <dbReference type="SAM" id="MobiDB-lite"/>
    </source>
</evidence>
<keyword evidence="3" id="KW-1185">Reference proteome</keyword>
<dbReference type="Ensembl" id="ENSMMUT00000109447.1">
    <property type="protein sequence ID" value="ENSMMUP00000079497.1"/>
    <property type="gene ID" value="ENSMMUG00000062269.1"/>
</dbReference>
<dbReference type="GeneTree" id="ENSGT00940000168371"/>
<feature type="compositionally biased region" description="Basic and acidic residues" evidence="1">
    <location>
        <begin position="215"/>
        <end position="237"/>
    </location>
</feature>
<dbReference type="Proteomes" id="UP000006718">
    <property type="component" value="Chromosome 13"/>
</dbReference>
<feature type="region of interest" description="Disordered" evidence="1">
    <location>
        <begin position="155"/>
        <end position="254"/>
    </location>
</feature>
<dbReference type="InParanoid" id="A0A5F8AR05"/>
<organism evidence="2 3">
    <name type="scientific">Macaca mulatta</name>
    <name type="common">Rhesus macaque</name>
    <dbReference type="NCBI Taxonomy" id="9544"/>
    <lineage>
        <taxon>Eukaryota</taxon>
        <taxon>Metazoa</taxon>
        <taxon>Chordata</taxon>
        <taxon>Craniata</taxon>
        <taxon>Vertebrata</taxon>
        <taxon>Euteleostomi</taxon>
        <taxon>Mammalia</taxon>
        <taxon>Eutheria</taxon>
        <taxon>Euarchontoglires</taxon>
        <taxon>Primates</taxon>
        <taxon>Haplorrhini</taxon>
        <taxon>Catarrhini</taxon>
        <taxon>Cercopithecidae</taxon>
        <taxon>Cercopithecinae</taxon>
        <taxon>Macaca</taxon>
    </lineage>
</organism>
<dbReference type="OMA" id="PFFRRSH"/>